<keyword evidence="4" id="KW-1185">Reference proteome</keyword>
<dbReference type="OrthoDB" id="5622735at2"/>
<evidence type="ECO:0000313" key="4">
    <source>
        <dbReference type="Proteomes" id="UP000199397"/>
    </source>
</evidence>
<dbReference type="SUPFAM" id="SSF47090">
    <property type="entry name" value="PGBD-like"/>
    <property type="match status" value="1"/>
</dbReference>
<dbReference type="InterPro" id="IPR002477">
    <property type="entry name" value="Peptidoglycan-bd-like"/>
</dbReference>
<evidence type="ECO:0000259" key="2">
    <source>
        <dbReference type="Pfam" id="PF01471"/>
    </source>
</evidence>
<proteinExistence type="predicted"/>
<feature type="signal peptide" evidence="1">
    <location>
        <begin position="1"/>
        <end position="26"/>
    </location>
</feature>
<dbReference type="EMBL" id="FNQP01000004">
    <property type="protein sequence ID" value="SEA06113.1"/>
    <property type="molecule type" value="Genomic_DNA"/>
</dbReference>
<feature type="domain" description="Peptidoglycan binding-like" evidence="2">
    <location>
        <begin position="250"/>
        <end position="303"/>
    </location>
</feature>
<feature type="chain" id="PRO_5011558690" evidence="1">
    <location>
        <begin position="27"/>
        <end position="306"/>
    </location>
</feature>
<accession>A0A1H3Y3G0</accession>
<reference evidence="3 4" key="1">
    <citation type="submission" date="2016-10" db="EMBL/GenBank/DDBJ databases">
        <authorList>
            <person name="de Groot N.N."/>
        </authorList>
    </citation>
    <scope>NUCLEOTIDE SEQUENCE [LARGE SCALE GENOMIC DNA]</scope>
    <source>
        <strain evidence="3 4">DSM 21228</strain>
    </source>
</reference>
<gene>
    <name evidence="3" type="ORF">SAMN05660964_00806</name>
</gene>
<dbReference type="InterPro" id="IPR036366">
    <property type="entry name" value="PGBDSf"/>
</dbReference>
<dbReference type="InterPro" id="IPR036365">
    <property type="entry name" value="PGBD-like_sf"/>
</dbReference>
<dbReference type="Gene3D" id="1.10.101.10">
    <property type="entry name" value="PGBD-like superfamily/PGBD"/>
    <property type="match status" value="1"/>
</dbReference>
<organism evidence="3 4">
    <name type="scientific">Thiothrix caldifontis</name>
    <dbReference type="NCBI Taxonomy" id="525918"/>
    <lineage>
        <taxon>Bacteria</taxon>
        <taxon>Pseudomonadati</taxon>
        <taxon>Pseudomonadota</taxon>
        <taxon>Gammaproteobacteria</taxon>
        <taxon>Thiotrichales</taxon>
        <taxon>Thiotrichaceae</taxon>
        <taxon>Thiothrix</taxon>
    </lineage>
</organism>
<dbReference type="Proteomes" id="UP000199397">
    <property type="component" value="Unassembled WGS sequence"/>
</dbReference>
<evidence type="ECO:0000256" key="1">
    <source>
        <dbReference type="SAM" id="SignalP"/>
    </source>
</evidence>
<name>A0A1H3Y3G0_9GAMM</name>
<dbReference type="Pfam" id="PF01471">
    <property type="entry name" value="PG_binding_1"/>
    <property type="match status" value="1"/>
</dbReference>
<protein>
    <submittedName>
        <fullName evidence="3">Putative peptidoglycan binding domain-containing protein</fullName>
    </submittedName>
</protein>
<sequence length="306" mass="34216">MKITYCSHFLAVLTLSVGLITQTAAAQTDAVCQSQVLSPAQFRPSSENVIVHEPSTRYTTTPLQMGYGESKVKVADAYLEYTIIPAKFGEVTETIEVERERVEIETLPATYRTETKRLKIKEATKRWNPNCPAFLAEQGNLPENCLLEVPAEYTNVTREVIDTPARTVKKVIPARTETITRKVLLEPAKIVRKEIPAVYTTIKIARVEQPAKITTSQQTAKTQSIPIQQTLRPERLVTMPALCEAAISPETIQRLQTSLQQRGYYPETPDGELGTKTRTALTRFQEDNNLASGAITLETLQKLQLQ</sequence>
<dbReference type="AlphaFoldDB" id="A0A1H3Y3G0"/>
<evidence type="ECO:0000313" key="3">
    <source>
        <dbReference type="EMBL" id="SEA06113.1"/>
    </source>
</evidence>
<dbReference type="STRING" id="525918.SAMN05660964_00806"/>
<keyword evidence="1" id="KW-0732">Signal</keyword>
<dbReference type="RefSeq" id="WP_093065664.1">
    <property type="nucleotide sequence ID" value="NZ_FNQP01000004.1"/>
</dbReference>